<comment type="caution">
    <text evidence="2">The sequence shown here is derived from an EMBL/GenBank/DDBJ whole genome shotgun (WGS) entry which is preliminary data.</text>
</comment>
<keyword evidence="3" id="KW-1185">Reference proteome</keyword>
<dbReference type="Proteomes" id="UP001603857">
    <property type="component" value="Unassembled WGS sequence"/>
</dbReference>
<gene>
    <name evidence="2" type="ORF">Fmac_021555</name>
</gene>
<name>A0ABD1LXS4_9FABA</name>
<keyword evidence="1" id="KW-0732">Signal</keyword>
<dbReference type="AlphaFoldDB" id="A0ABD1LXS4"/>
<accession>A0ABD1LXS4</accession>
<protein>
    <recommendedName>
        <fullName evidence="4">Secreted protein</fullName>
    </recommendedName>
</protein>
<evidence type="ECO:0000313" key="3">
    <source>
        <dbReference type="Proteomes" id="UP001603857"/>
    </source>
</evidence>
<dbReference type="EMBL" id="JBGMDY010000007">
    <property type="protein sequence ID" value="KAL2328128.1"/>
    <property type="molecule type" value="Genomic_DNA"/>
</dbReference>
<reference evidence="2 3" key="1">
    <citation type="submission" date="2024-08" db="EMBL/GenBank/DDBJ databases">
        <title>Insights into the chromosomal genome structure of Flemingia macrophylla.</title>
        <authorList>
            <person name="Ding Y."/>
            <person name="Zhao Y."/>
            <person name="Bi W."/>
            <person name="Wu M."/>
            <person name="Zhao G."/>
            <person name="Gong Y."/>
            <person name="Li W."/>
            <person name="Zhang P."/>
        </authorList>
    </citation>
    <scope>NUCLEOTIDE SEQUENCE [LARGE SCALE GENOMIC DNA]</scope>
    <source>
        <strain evidence="2">DYQJB</strain>
        <tissue evidence="2">Leaf</tissue>
    </source>
</reference>
<organism evidence="2 3">
    <name type="scientific">Flemingia macrophylla</name>
    <dbReference type="NCBI Taxonomy" id="520843"/>
    <lineage>
        <taxon>Eukaryota</taxon>
        <taxon>Viridiplantae</taxon>
        <taxon>Streptophyta</taxon>
        <taxon>Embryophyta</taxon>
        <taxon>Tracheophyta</taxon>
        <taxon>Spermatophyta</taxon>
        <taxon>Magnoliopsida</taxon>
        <taxon>eudicotyledons</taxon>
        <taxon>Gunneridae</taxon>
        <taxon>Pentapetalae</taxon>
        <taxon>rosids</taxon>
        <taxon>fabids</taxon>
        <taxon>Fabales</taxon>
        <taxon>Fabaceae</taxon>
        <taxon>Papilionoideae</taxon>
        <taxon>50 kb inversion clade</taxon>
        <taxon>NPAAA clade</taxon>
        <taxon>indigoferoid/millettioid clade</taxon>
        <taxon>Phaseoleae</taxon>
        <taxon>Flemingia</taxon>
    </lineage>
</organism>
<proteinExistence type="predicted"/>
<sequence length="102" mass="11816">MIGLLILSFGSWVLELTLASGMTSGSAWRLKQFPRLFKNSNQQHMVVDMGSWTNGSWSWKLTWGRSWFKCERVHVDKPFTLINSSLPNQHHRDAWVWAPDPS</sequence>
<evidence type="ECO:0000256" key="1">
    <source>
        <dbReference type="SAM" id="SignalP"/>
    </source>
</evidence>
<evidence type="ECO:0000313" key="2">
    <source>
        <dbReference type="EMBL" id="KAL2328128.1"/>
    </source>
</evidence>
<evidence type="ECO:0008006" key="4">
    <source>
        <dbReference type="Google" id="ProtNLM"/>
    </source>
</evidence>
<feature type="chain" id="PRO_5044828319" description="Secreted protein" evidence="1">
    <location>
        <begin position="20"/>
        <end position="102"/>
    </location>
</feature>
<feature type="signal peptide" evidence="1">
    <location>
        <begin position="1"/>
        <end position="19"/>
    </location>
</feature>